<dbReference type="InterPro" id="IPR047187">
    <property type="entry name" value="SF1_C_Upf1"/>
</dbReference>
<dbReference type="CDD" id="cd18808">
    <property type="entry name" value="SF1_C_Upf1"/>
    <property type="match status" value="1"/>
</dbReference>
<accession>A0A1I7Y9F0</accession>
<dbReference type="Pfam" id="PF13087">
    <property type="entry name" value="AAA_12"/>
    <property type="match status" value="1"/>
</dbReference>
<organism evidence="2 3">
    <name type="scientific">Steinernema glaseri</name>
    <dbReference type="NCBI Taxonomy" id="37863"/>
    <lineage>
        <taxon>Eukaryota</taxon>
        <taxon>Metazoa</taxon>
        <taxon>Ecdysozoa</taxon>
        <taxon>Nematoda</taxon>
        <taxon>Chromadorea</taxon>
        <taxon>Rhabditida</taxon>
        <taxon>Tylenchina</taxon>
        <taxon>Panagrolaimomorpha</taxon>
        <taxon>Strongyloidoidea</taxon>
        <taxon>Steinernematidae</taxon>
        <taxon>Steinernema</taxon>
    </lineage>
</organism>
<dbReference type="Gene3D" id="3.40.50.300">
    <property type="entry name" value="P-loop containing nucleotide triphosphate hydrolases"/>
    <property type="match status" value="1"/>
</dbReference>
<evidence type="ECO:0000313" key="3">
    <source>
        <dbReference type="WBParaSite" id="L893_g14074.t1"/>
    </source>
</evidence>
<dbReference type="InterPro" id="IPR027417">
    <property type="entry name" value="P-loop_NTPase"/>
</dbReference>
<dbReference type="PANTHER" id="PTHR10887:SF495">
    <property type="entry name" value="HELICASE SENATAXIN ISOFORM X1-RELATED"/>
    <property type="match status" value="1"/>
</dbReference>
<evidence type="ECO:0000313" key="2">
    <source>
        <dbReference type="Proteomes" id="UP000095287"/>
    </source>
</evidence>
<protein>
    <submittedName>
        <fullName evidence="3">AAA_12 domain-containing protein</fullName>
    </submittedName>
</protein>
<dbReference type="SUPFAM" id="SSF52540">
    <property type="entry name" value="P-loop containing nucleoside triphosphate hydrolases"/>
    <property type="match status" value="1"/>
</dbReference>
<dbReference type="AlphaFoldDB" id="A0A1I7Y9F0"/>
<reference evidence="3" key="1">
    <citation type="submission" date="2016-11" db="UniProtKB">
        <authorList>
            <consortium name="WormBaseParasite"/>
        </authorList>
    </citation>
    <scope>IDENTIFICATION</scope>
</reference>
<dbReference type="InterPro" id="IPR045055">
    <property type="entry name" value="DNA2/NAM7-like"/>
</dbReference>
<dbReference type="WBParaSite" id="L893_g14074.t1">
    <property type="protein sequence ID" value="L893_g14074.t1"/>
    <property type="gene ID" value="L893_g14074"/>
</dbReference>
<dbReference type="Proteomes" id="UP000095287">
    <property type="component" value="Unplaced"/>
</dbReference>
<feature type="domain" description="DNA2/NAM7 helicase-like C-terminal" evidence="1">
    <location>
        <begin position="12"/>
        <end position="146"/>
    </location>
</feature>
<dbReference type="PANTHER" id="PTHR10887">
    <property type="entry name" value="DNA2/NAM7 HELICASE FAMILY"/>
    <property type="match status" value="1"/>
</dbReference>
<sequence length="185" mass="21215">MWLQCRGGTASRVWFNVNGEDERESRTEPPTRCNQREAWAIKEFVEKLLSQNVQISQITIICYYAGQCDLLARLLENQSDPQSFKISTVDTYQGCENDVIIVSMTRTRTLGFLANRRLKLLHEDSNPRCNVSMTRARGVLVIFGRHETYTSVGESEYLGRLARDVAARREVLRAEDISSVEFCRS</sequence>
<dbReference type="InterPro" id="IPR041679">
    <property type="entry name" value="DNA2/NAM7-like_C"/>
</dbReference>
<keyword evidence="2" id="KW-1185">Reference proteome</keyword>
<evidence type="ECO:0000259" key="1">
    <source>
        <dbReference type="Pfam" id="PF13087"/>
    </source>
</evidence>
<name>A0A1I7Y9F0_9BILA</name>
<proteinExistence type="predicted"/>